<reference evidence="1" key="1">
    <citation type="submission" date="2014-11" db="EMBL/GenBank/DDBJ databases">
        <authorList>
            <person name="Amaro Gonzalez C."/>
        </authorList>
    </citation>
    <scope>NUCLEOTIDE SEQUENCE</scope>
</reference>
<protein>
    <submittedName>
        <fullName evidence="1">Uncharacterized protein</fullName>
    </submittedName>
</protein>
<name>A0A0E9PFX0_ANGAN</name>
<evidence type="ECO:0000313" key="1">
    <source>
        <dbReference type="EMBL" id="JAH03516.1"/>
    </source>
</evidence>
<dbReference type="AlphaFoldDB" id="A0A0E9PFX0"/>
<reference evidence="1" key="2">
    <citation type="journal article" date="2015" name="Fish Shellfish Immunol.">
        <title>Early steps in the European eel (Anguilla anguilla)-Vibrio vulnificus interaction in the gills: Role of the RtxA13 toxin.</title>
        <authorList>
            <person name="Callol A."/>
            <person name="Pajuelo D."/>
            <person name="Ebbesson L."/>
            <person name="Teles M."/>
            <person name="MacKenzie S."/>
            <person name="Amaro C."/>
        </authorList>
    </citation>
    <scope>NUCLEOTIDE SEQUENCE</scope>
</reference>
<proteinExistence type="predicted"/>
<sequence length="39" mass="4510">MNTCNPVKCENTSLAVGKRRFQAPLVRYFSCGVKHHCKW</sequence>
<accession>A0A0E9PFX0</accession>
<dbReference type="EMBL" id="GBXM01105061">
    <property type="protein sequence ID" value="JAH03516.1"/>
    <property type="molecule type" value="Transcribed_RNA"/>
</dbReference>
<organism evidence="1">
    <name type="scientific">Anguilla anguilla</name>
    <name type="common">European freshwater eel</name>
    <name type="synonym">Muraena anguilla</name>
    <dbReference type="NCBI Taxonomy" id="7936"/>
    <lineage>
        <taxon>Eukaryota</taxon>
        <taxon>Metazoa</taxon>
        <taxon>Chordata</taxon>
        <taxon>Craniata</taxon>
        <taxon>Vertebrata</taxon>
        <taxon>Euteleostomi</taxon>
        <taxon>Actinopterygii</taxon>
        <taxon>Neopterygii</taxon>
        <taxon>Teleostei</taxon>
        <taxon>Anguilliformes</taxon>
        <taxon>Anguillidae</taxon>
        <taxon>Anguilla</taxon>
    </lineage>
</organism>